<dbReference type="Gene3D" id="3.30.40.10">
    <property type="entry name" value="Zinc/RING finger domain, C3HC4 (zinc finger)"/>
    <property type="match status" value="1"/>
</dbReference>
<keyword evidence="3 5" id="KW-0808">Transferase</keyword>
<dbReference type="InterPro" id="IPR058678">
    <property type="entry name" value="ARM_PUB"/>
</dbReference>
<evidence type="ECO:0000256" key="5">
    <source>
        <dbReference type="RuleBase" id="RU369093"/>
    </source>
</evidence>
<dbReference type="SUPFAM" id="SSF48371">
    <property type="entry name" value="ARM repeat"/>
    <property type="match status" value="1"/>
</dbReference>
<gene>
    <name evidence="7" type="ORF">D0Y65_034844</name>
</gene>
<dbReference type="PANTHER" id="PTHR22849:SF128">
    <property type="entry name" value="U-BOX DOMAIN-CONTAINING PROTEIN"/>
    <property type="match status" value="1"/>
</dbReference>
<comment type="pathway">
    <text evidence="2 5">Protein modification; protein ubiquitination.</text>
</comment>
<comment type="caution">
    <text evidence="7">The sequence shown here is derived from an EMBL/GenBank/DDBJ whole genome shotgun (WGS) entry which is preliminary data.</text>
</comment>
<organism evidence="7 8">
    <name type="scientific">Glycine soja</name>
    <name type="common">Wild soybean</name>
    <dbReference type="NCBI Taxonomy" id="3848"/>
    <lineage>
        <taxon>Eukaryota</taxon>
        <taxon>Viridiplantae</taxon>
        <taxon>Streptophyta</taxon>
        <taxon>Embryophyta</taxon>
        <taxon>Tracheophyta</taxon>
        <taxon>Spermatophyta</taxon>
        <taxon>Magnoliopsida</taxon>
        <taxon>eudicotyledons</taxon>
        <taxon>Gunneridae</taxon>
        <taxon>Pentapetalae</taxon>
        <taxon>rosids</taxon>
        <taxon>fabids</taxon>
        <taxon>Fabales</taxon>
        <taxon>Fabaceae</taxon>
        <taxon>Papilionoideae</taxon>
        <taxon>50 kb inversion clade</taxon>
        <taxon>NPAAA clade</taxon>
        <taxon>indigoferoid/millettioid clade</taxon>
        <taxon>Phaseoleae</taxon>
        <taxon>Glycine</taxon>
        <taxon>Glycine subgen. Soja</taxon>
    </lineage>
</organism>
<comment type="catalytic activity">
    <reaction evidence="1 5">
        <text>S-ubiquitinyl-[E2 ubiquitin-conjugating enzyme]-L-cysteine + [acceptor protein]-L-lysine = [E2 ubiquitin-conjugating enzyme]-L-cysteine + N(6)-ubiquitinyl-[acceptor protein]-L-lysine.</text>
        <dbReference type="EC" id="2.3.2.27"/>
    </reaction>
</comment>
<dbReference type="GO" id="GO:0061630">
    <property type="term" value="F:ubiquitin protein ligase activity"/>
    <property type="evidence" value="ECO:0007669"/>
    <property type="project" value="UniProtKB-UniRule"/>
</dbReference>
<feature type="domain" description="U-box" evidence="6">
    <location>
        <begin position="13"/>
        <end position="90"/>
    </location>
</feature>
<dbReference type="SUPFAM" id="SSF57850">
    <property type="entry name" value="RING/U-box"/>
    <property type="match status" value="1"/>
</dbReference>
<comment type="function">
    <text evidence="5">Functions as an E3 ubiquitin ligase.</text>
</comment>
<evidence type="ECO:0000259" key="6">
    <source>
        <dbReference type="PROSITE" id="PS51698"/>
    </source>
</evidence>
<evidence type="ECO:0000256" key="2">
    <source>
        <dbReference type="ARBA" id="ARBA00004906"/>
    </source>
</evidence>
<proteinExistence type="predicted"/>
<dbReference type="EMBL" id="QZWG01000012">
    <property type="protein sequence ID" value="RZB76567.1"/>
    <property type="molecule type" value="Genomic_DNA"/>
</dbReference>
<dbReference type="UniPathway" id="UPA00143"/>
<dbReference type="PANTHER" id="PTHR22849">
    <property type="entry name" value="WDSAM1 PROTEIN"/>
    <property type="match status" value="1"/>
</dbReference>
<dbReference type="PROSITE" id="PS51698">
    <property type="entry name" value="U_BOX"/>
    <property type="match status" value="1"/>
</dbReference>
<dbReference type="Gramene" id="XM_028338107.1">
    <property type="protein sequence ID" value="XP_028193908.1"/>
    <property type="gene ID" value="LOC114379446"/>
</dbReference>
<dbReference type="InterPro" id="IPR011989">
    <property type="entry name" value="ARM-like"/>
</dbReference>
<dbReference type="AlphaFoldDB" id="A0A445HSC0"/>
<dbReference type="InterPro" id="IPR003613">
    <property type="entry name" value="Ubox_domain"/>
</dbReference>
<protein>
    <recommendedName>
        <fullName evidence="5 6">U-box domain-containing protein</fullName>
        <ecNumber evidence="5">2.3.2.27</ecNumber>
    </recommendedName>
    <alternativeName>
        <fullName evidence="5">RING-type E3 ubiquitin transferase PUB</fullName>
    </alternativeName>
</protein>
<dbReference type="InterPro" id="IPR013083">
    <property type="entry name" value="Znf_RING/FYVE/PHD"/>
</dbReference>
<dbReference type="InterPro" id="IPR045185">
    <property type="entry name" value="PUB22/23/24-like"/>
</dbReference>
<evidence type="ECO:0000313" key="8">
    <source>
        <dbReference type="Proteomes" id="UP000289340"/>
    </source>
</evidence>
<dbReference type="EC" id="2.3.2.27" evidence="5"/>
<evidence type="ECO:0000313" key="7">
    <source>
        <dbReference type="EMBL" id="RZB76567.1"/>
    </source>
</evidence>
<name>A0A445HSC0_GLYSO</name>
<dbReference type="Pfam" id="PF04564">
    <property type="entry name" value="U-box"/>
    <property type="match status" value="1"/>
</dbReference>
<evidence type="ECO:0000256" key="4">
    <source>
        <dbReference type="ARBA" id="ARBA00022786"/>
    </source>
</evidence>
<sequence>MLYETDYTMTEIEIPQFFLCPISLQIMKDPVTTVRGITYDRESIEKWLLKAKDCTCPITKQPLPRSPEFLTPNHTLRRLIQAWCSANEANGVDQIPTPKSPLSNSNAEKLVKDLEVSSRFQKALEKLHALAMENERNRRCMASAGVAEAMVHVITKIFKQGNKTTPCVEEALRILRLLWSSANMVDSNNNNNNNNIKRMVGENFDFLNSLTWALQLQTKNNVKLTNEAMPILKLVIEAKDSTALGNLKLEFFKVVVSVLKNRELSQQAVKSALHVLIETCPLGRNRMKIVEGGAVIELIELALEKPEKNMTELVFILLANLCSCADGREQFLQHAAGIAVVSKRILRVSPTTNDRALHIFSLVSKFSASNEVVQEMLRVGAVSKLCMVLQADCASYLKEKARGVLRLHSKTWNNSPCIQVYLLTRFHR</sequence>
<dbReference type="CDD" id="cd16664">
    <property type="entry name" value="RING-Ubox_PUB"/>
    <property type="match status" value="1"/>
</dbReference>
<dbReference type="InterPro" id="IPR045210">
    <property type="entry name" value="RING-Ubox_PUB"/>
</dbReference>
<evidence type="ECO:0000256" key="1">
    <source>
        <dbReference type="ARBA" id="ARBA00000900"/>
    </source>
</evidence>
<dbReference type="Gene3D" id="1.25.10.10">
    <property type="entry name" value="Leucine-rich Repeat Variant"/>
    <property type="match status" value="1"/>
</dbReference>
<dbReference type="Proteomes" id="UP000289340">
    <property type="component" value="Chromosome 12"/>
</dbReference>
<dbReference type="SMART" id="SM00504">
    <property type="entry name" value="Ubox"/>
    <property type="match status" value="1"/>
</dbReference>
<accession>A0A445HSC0</accession>
<dbReference type="InterPro" id="IPR016024">
    <property type="entry name" value="ARM-type_fold"/>
</dbReference>
<dbReference type="GO" id="GO:0016567">
    <property type="term" value="P:protein ubiquitination"/>
    <property type="evidence" value="ECO:0007669"/>
    <property type="project" value="UniProtKB-UniRule"/>
</dbReference>
<keyword evidence="4 5" id="KW-0833">Ubl conjugation pathway</keyword>
<reference evidence="7 8" key="1">
    <citation type="submission" date="2018-09" db="EMBL/GenBank/DDBJ databases">
        <title>A high-quality reference genome of wild soybean provides a powerful tool to mine soybean genomes.</title>
        <authorList>
            <person name="Xie M."/>
            <person name="Chung C.Y.L."/>
            <person name="Li M.-W."/>
            <person name="Wong F.-L."/>
            <person name="Chan T.-F."/>
            <person name="Lam H.-M."/>
        </authorList>
    </citation>
    <scope>NUCLEOTIDE SEQUENCE [LARGE SCALE GENOMIC DNA]</scope>
    <source>
        <strain evidence="8">cv. W05</strain>
        <tissue evidence="7">Hypocotyl of etiolated seedlings</tissue>
    </source>
</reference>
<dbReference type="Pfam" id="PF25598">
    <property type="entry name" value="ARM_PUB"/>
    <property type="match status" value="1"/>
</dbReference>
<evidence type="ECO:0000256" key="3">
    <source>
        <dbReference type="ARBA" id="ARBA00022679"/>
    </source>
</evidence>
<keyword evidence="8" id="KW-1185">Reference proteome</keyword>